<dbReference type="PROSITE" id="PS00616">
    <property type="entry name" value="HIS_ACID_PHOSPHAT_1"/>
    <property type="match status" value="1"/>
</dbReference>
<dbReference type="Proteomes" id="UP000018001">
    <property type="component" value="Unassembled WGS sequence"/>
</dbReference>
<reference evidence="6" key="1">
    <citation type="journal article" date="2014" name="Genome Announc.">
        <title>Draft genome sequence of the formaldehyde-resistant fungus Byssochlamys spectabilis No. 5 (anamorph Paecilomyces variotii No. 5) (NBRC109023).</title>
        <authorList>
            <person name="Oka T."/>
            <person name="Ekino K."/>
            <person name="Fukuda K."/>
            <person name="Nomura Y."/>
        </authorList>
    </citation>
    <scope>NUCLEOTIDE SEQUENCE [LARGE SCALE GENOMIC DNA]</scope>
    <source>
        <strain evidence="6">No. 5 / NBRC 109023</strain>
    </source>
</reference>
<evidence type="ECO:0000256" key="2">
    <source>
        <dbReference type="ARBA" id="ARBA00012632"/>
    </source>
</evidence>
<dbReference type="PROSITE" id="PS00778">
    <property type="entry name" value="HIS_ACID_PHOSPHAT_2"/>
    <property type="match status" value="1"/>
</dbReference>
<dbReference type="InterPro" id="IPR000560">
    <property type="entry name" value="His_Pase_clade-2"/>
</dbReference>
<dbReference type="GO" id="GO:0003993">
    <property type="term" value="F:acid phosphatase activity"/>
    <property type="evidence" value="ECO:0007669"/>
    <property type="project" value="TreeGrafter"/>
</dbReference>
<accession>V5FSG5</accession>
<keyword evidence="4" id="KW-0732">Signal</keyword>
<dbReference type="PANTHER" id="PTHR20963">
    <property type="entry name" value="MULTIPLE INOSITOL POLYPHOSPHATE PHOSPHATASE-RELATED"/>
    <property type="match status" value="1"/>
</dbReference>
<dbReference type="InterPro" id="IPR033379">
    <property type="entry name" value="Acid_Pase_AS"/>
</dbReference>
<dbReference type="EMBL" id="BAUL01000107">
    <property type="protein sequence ID" value="GAD94968.1"/>
    <property type="molecule type" value="Genomic_DNA"/>
</dbReference>
<sequence>MAFLLTLTGLLAITSSVTAQNFLSQENPCPTATTPGPYEGYTRTGAVPFVAQTNLAPFGLKDISVNDPLQTSLPIDGAPGYDVIFTYMGQLSPYSPSPGFGVDEYPLPPGTNITKVQILHRHGSRYPSSGSSTEEFGQRIRKLIERGVKFEGDLSFLNDWSYELGAEILVPRGRQELFDSGILHRYNYGQLYDPSAKILVRTTTQNRMRESAENFLAGFFGLNWQQNATLLTIIEEKGFNNSLSADKQCPNSDKDLSSPGDYGSKQWQNIYLDAATKRFQKLVKGYTWTVEDTYELQSLCPYETVAFGFSRFCQLFTYQEWKGFEYSRDIESYGEASFGSPTARALGIGFVVELLARLQGHVVDTPPGTSTINTTLDSNETTFPTNQSIYLDFTHDTQMMRILTAFGFRQFAQFLPPTGPPANQQLILKSLTAFGARFAIEVIEAPRPVSSRRPRNTMSQVDAYNLTAPAEETKYIHFLINQRTVPLGKSFPECGNRDDGWCEFDTFLQVQNSSLSRAQYEYSCFGNYSAAPYGVVTDGVPVT</sequence>
<evidence type="ECO:0000256" key="3">
    <source>
        <dbReference type="ARBA" id="ARBA00022801"/>
    </source>
</evidence>
<comment type="similarity">
    <text evidence="1">Belongs to the histidine acid phosphatase family.</text>
</comment>
<dbReference type="eggNOG" id="KOG1382">
    <property type="taxonomic scope" value="Eukaryota"/>
</dbReference>
<dbReference type="EC" id="3.1.3.8" evidence="2"/>
<protein>
    <recommendedName>
        <fullName evidence="2">3-phytase</fullName>
        <ecNumber evidence="2">3.1.3.8</ecNumber>
    </recommendedName>
</protein>
<evidence type="ECO:0000256" key="4">
    <source>
        <dbReference type="SAM" id="SignalP"/>
    </source>
</evidence>
<evidence type="ECO:0000313" key="5">
    <source>
        <dbReference type="EMBL" id="GAD94968.1"/>
    </source>
</evidence>
<dbReference type="InterPro" id="IPR029033">
    <property type="entry name" value="His_PPase_superfam"/>
</dbReference>
<proteinExistence type="inferred from homology"/>
<comment type="caution">
    <text evidence="5">The sequence shown here is derived from an EMBL/GenBank/DDBJ whole genome shotgun (WGS) entry which is preliminary data.</text>
</comment>
<evidence type="ECO:0000313" key="6">
    <source>
        <dbReference type="Proteomes" id="UP000018001"/>
    </source>
</evidence>
<dbReference type="Gene3D" id="3.40.50.1240">
    <property type="entry name" value="Phosphoglycerate mutase-like"/>
    <property type="match status" value="1"/>
</dbReference>
<dbReference type="Pfam" id="PF00328">
    <property type="entry name" value="His_Phos_2"/>
    <property type="match status" value="1"/>
</dbReference>
<dbReference type="AlphaFoldDB" id="V5FSG5"/>
<keyword evidence="3" id="KW-0378">Hydrolase</keyword>
<dbReference type="HOGENOM" id="CLU_020880_2_1_1"/>
<feature type="signal peptide" evidence="4">
    <location>
        <begin position="1"/>
        <end position="19"/>
    </location>
</feature>
<gene>
    <name evidence="5" type="ORF">PVAR5_3602</name>
</gene>
<evidence type="ECO:0000256" key="1">
    <source>
        <dbReference type="ARBA" id="ARBA00005375"/>
    </source>
</evidence>
<name>V5FSG5_BYSSN</name>
<dbReference type="SUPFAM" id="SSF53254">
    <property type="entry name" value="Phosphoglycerate mutase-like"/>
    <property type="match status" value="1"/>
</dbReference>
<dbReference type="InParanoid" id="V5FSG5"/>
<dbReference type="CDD" id="cd07061">
    <property type="entry name" value="HP_HAP_like"/>
    <property type="match status" value="1"/>
</dbReference>
<feature type="chain" id="PRO_5004733349" description="3-phytase" evidence="4">
    <location>
        <begin position="20"/>
        <end position="543"/>
    </location>
</feature>
<dbReference type="GO" id="GO:0016158">
    <property type="term" value="F:inositol hexakisphosphate 3-phosphatase activity"/>
    <property type="evidence" value="ECO:0007669"/>
    <property type="project" value="UniProtKB-EC"/>
</dbReference>
<keyword evidence="6" id="KW-1185">Reference proteome</keyword>
<dbReference type="PANTHER" id="PTHR20963:SF43">
    <property type="entry name" value="PUTATIVE (AFU_ORTHOLOGUE AFUA_7G01240)-RELATED"/>
    <property type="match status" value="1"/>
</dbReference>
<organism evidence="5 6">
    <name type="scientific">Byssochlamys spectabilis (strain No. 5 / NBRC 109023)</name>
    <name type="common">Paecilomyces variotii</name>
    <dbReference type="NCBI Taxonomy" id="1356009"/>
    <lineage>
        <taxon>Eukaryota</taxon>
        <taxon>Fungi</taxon>
        <taxon>Dikarya</taxon>
        <taxon>Ascomycota</taxon>
        <taxon>Pezizomycotina</taxon>
        <taxon>Eurotiomycetes</taxon>
        <taxon>Eurotiomycetidae</taxon>
        <taxon>Eurotiales</taxon>
        <taxon>Thermoascaceae</taxon>
        <taxon>Paecilomyces</taxon>
    </lineage>
</organism>
<dbReference type="OrthoDB" id="6509975at2759"/>